<evidence type="ECO:0000256" key="2">
    <source>
        <dbReference type="ARBA" id="ARBA00022737"/>
    </source>
</evidence>
<dbReference type="SMART" id="SM00355">
    <property type="entry name" value="ZnF_C2H2"/>
    <property type="match status" value="8"/>
</dbReference>
<dbReference type="PROSITE" id="PS50157">
    <property type="entry name" value="ZINC_FINGER_C2H2_2"/>
    <property type="match status" value="1"/>
</dbReference>
<dbReference type="Proteomes" id="UP000663852">
    <property type="component" value="Unassembled WGS sequence"/>
</dbReference>
<keyword evidence="1" id="KW-0479">Metal-binding</keyword>
<reference evidence="8" key="1">
    <citation type="submission" date="2021-02" db="EMBL/GenBank/DDBJ databases">
        <authorList>
            <person name="Nowell W R."/>
        </authorList>
    </citation>
    <scope>NUCLEOTIDE SEQUENCE</scope>
</reference>
<dbReference type="EMBL" id="CAJNOR010001456">
    <property type="protein sequence ID" value="CAF1146428.1"/>
    <property type="molecule type" value="Genomic_DNA"/>
</dbReference>
<keyword evidence="2" id="KW-0677">Repeat</keyword>
<dbReference type="PANTHER" id="PTHR24379:SF121">
    <property type="entry name" value="C2H2-TYPE DOMAIN-CONTAINING PROTEIN"/>
    <property type="match status" value="1"/>
</dbReference>
<dbReference type="PANTHER" id="PTHR24379">
    <property type="entry name" value="KRAB AND ZINC FINGER DOMAIN-CONTAINING"/>
    <property type="match status" value="1"/>
</dbReference>
<organism evidence="8 9">
    <name type="scientific">Adineta ricciae</name>
    <name type="common">Rotifer</name>
    <dbReference type="NCBI Taxonomy" id="249248"/>
    <lineage>
        <taxon>Eukaryota</taxon>
        <taxon>Metazoa</taxon>
        <taxon>Spiralia</taxon>
        <taxon>Gnathifera</taxon>
        <taxon>Rotifera</taxon>
        <taxon>Eurotatoria</taxon>
        <taxon>Bdelloidea</taxon>
        <taxon>Adinetida</taxon>
        <taxon>Adinetidae</taxon>
        <taxon>Adineta</taxon>
    </lineage>
</organism>
<keyword evidence="3 5" id="KW-0863">Zinc-finger</keyword>
<keyword evidence="9" id="KW-1185">Reference proteome</keyword>
<evidence type="ECO:0000256" key="3">
    <source>
        <dbReference type="ARBA" id="ARBA00022771"/>
    </source>
</evidence>
<dbReference type="EMBL" id="CAJNOJ010000035">
    <property type="protein sequence ID" value="CAF0911191.1"/>
    <property type="molecule type" value="Genomic_DNA"/>
</dbReference>
<dbReference type="Gene3D" id="3.30.160.60">
    <property type="entry name" value="Classic Zinc Finger"/>
    <property type="match status" value="1"/>
</dbReference>
<dbReference type="Proteomes" id="UP000663828">
    <property type="component" value="Unassembled WGS sequence"/>
</dbReference>
<dbReference type="OrthoDB" id="8922241at2759"/>
<dbReference type="PROSITE" id="PS00028">
    <property type="entry name" value="ZINC_FINGER_C2H2_1"/>
    <property type="match status" value="4"/>
</dbReference>
<proteinExistence type="predicted"/>
<dbReference type="GO" id="GO:0008270">
    <property type="term" value="F:zinc ion binding"/>
    <property type="evidence" value="ECO:0007669"/>
    <property type="project" value="UniProtKB-KW"/>
</dbReference>
<evidence type="ECO:0000256" key="5">
    <source>
        <dbReference type="PROSITE-ProRule" id="PRU00042"/>
    </source>
</evidence>
<evidence type="ECO:0000313" key="8">
    <source>
        <dbReference type="EMBL" id="CAF1146428.1"/>
    </source>
</evidence>
<comment type="caution">
    <text evidence="8">The sequence shown here is derived from an EMBL/GenBank/DDBJ whole genome shotgun (WGS) entry which is preliminary data.</text>
</comment>
<evidence type="ECO:0000259" key="6">
    <source>
        <dbReference type="PROSITE" id="PS50157"/>
    </source>
</evidence>
<sequence>MDLLSYVDPVPETKRSCWQCRKVFDFDEDRIRHFLMYHFQIDDARKPFKCWICKEEFQSTTGQLNHLVQKHFRNVLAMNDDPSDYLKEQIEMLQDQTMDKNSIDSVLSTDENPRKDAATRHGKTMICSQCDKKFRSTSLFTKHFNAKHFHLTSTNNSHDQKHRLDNFNQQFICWICSNEFKSAFYRLKHFIMNHSEVYLPIPNNHHIDELNSEQIENDNISGKFCWQCAKKFSSYDGQVHHFIKQHCQLILSMDNDPSSVLKSQMEKVRELMKSKSPLKCSRCSKSFQTMNDRCRHFTIEHNKSITISTMVEAQHVQINQEESQDFFEKISYFCEKCQQRFPRADDHLEHFQIKHSKVILSYKTLGEFFLDPSVMKCSKAISSTLVYMILESTRKQIPVINDTTNHCPYQQCQLQRINYNFQDFWLHLIKNHDYGQIKMECCDPMRMYTLEEYQKHILHNL</sequence>
<evidence type="ECO:0000313" key="7">
    <source>
        <dbReference type="EMBL" id="CAF0911191.1"/>
    </source>
</evidence>
<evidence type="ECO:0000313" key="9">
    <source>
        <dbReference type="Proteomes" id="UP000663828"/>
    </source>
</evidence>
<name>A0A814SLL2_ADIRI</name>
<dbReference type="InterPro" id="IPR013087">
    <property type="entry name" value="Znf_C2H2_type"/>
</dbReference>
<evidence type="ECO:0000256" key="4">
    <source>
        <dbReference type="ARBA" id="ARBA00022833"/>
    </source>
</evidence>
<feature type="domain" description="C2H2-type" evidence="6">
    <location>
        <begin position="125"/>
        <end position="148"/>
    </location>
</feature>
<evidence type="ECO:0000256" key="1">
    <source>
        <dbReference type="ARBA" id="ARBA00022723"/>
    </source>
</evidence>
<dbReference type="AlphaFoldDB" id="A0A814SLL2"/>
<accession>A0A814SLL2</accession>
<protein>
    <recommendedName>
        <fullName evidence="6">C2H2-type domain-containing protein</fullName>
    </recommendedName>
</protein>
<gene>
    <name evidence="7" type="ORF">EDS130_LOCUS10286</name>
    <name evidence="8" type="ORF">XAT740_LOCUS20709</name>
</gene>
<keyword evidence="4" id="KW-0862">Zinc</keyword>